<name>A0ABR3Q7J9_9TREE</name>
<dbReference type="RefSeq" id="XP_069210655.1">
    <property type="nucleotide sequence ID" value="XM_069350269.1"/>
</dbReference>
<reference evidence="1 2" key="1">
    <citation type="submission" date="2023-08" db="EMBL/GenBank/DDBJ databases">
        <title>Annotated Genome Sequence of Vanrija albida AlHP1.</title>
        <authorList>
            <person name="Herzog R."/>
        </authorList>
    </citation>
    <scope>NUCLEOTIDE SEQUENCE [LARGE SCALE GENOMIC DNA]</scope>
    <source>
        <strain evidence="1 2">AlHP1</strain>
    </source>
</reference>
<protein>
    <submittedName>
        <fullName evidence="1">Uncharacterized protein</fullName>
    </submittedName>
</protein>
<gene>
    <name evidence="1" type="ORF">Q8F55_001653</name>
</gene>
<keyword evidence="2" id="KW-1185">Reference proteome</keyword>
<dbReference type="Proteomes" id="UP001565368">
    <property type="component" value="Unassembled WGS sequence"/>
</dbReference>
<comment type="caution">
    <text evidence="1">The sequence shown here is derived from an EMBL/GenBank/DDBJ whole genome shotgun (WGS) entry which is preliminary data.</text>
</comment>
<dbReference type="GeneID" id="95982696"/>
<evidence type="ECO:0000313" key="1">
    <source>
        <dbReference type="EMBL" id="KAL1410711.1"/>
    </source>
</evidence>
<sequence length="241" mass="27223">MTAELACTATPRRPTLAQFAAYFKTLTWLDVAAYLSTRVELARADAFHFEAQYTAYTLARGPAKRGTITPAIFFRPLNCDVWRERLPYLADGCTDPRADTEEALRHMGMRWVYGSSQPTVAHLRAVRILCPPLYEYIQRRAHALAFHQAAARQKAPMMGCALMLQLLTPPPSPPLSEGCVKFCLEREYEPTINEYPREHYTKQSGSWDVGDVTPAMEGEPRDDELWALHMVPWDEAGGEST</sequence>
<organism evidence="1 2">
    <name type="scientific">Vanrija albida</name>
    <dbReference type="NCBI Taxonomy" id="181172"/>
    <lineage>
        <taxon>Eukaryota</taxon>
        <taxon>Fungi</taxon>
        <taxon>Dikarya</taxon>
        <taxon>Basidiomycota</taxon>
        <taxon>Agaricomycotina</taxon>
        <taxon>Tremellomycetes</taxon>
        <taxon>Trichosporonales</taxon>
        <taxon>Trichosporonaceae</taxon>
        <taxon>Vanrija</taxon>
    </lineage>
</organism>
<evidence type="ECO:0000313" key="2">
    <source>
        <dbReference type="Proteomes" id="UP001565368"/>
    </source>
</evidence>
<dbReference type="EMBL" id="JBBXJM010000002">
    <property type="protein sequence ID" value="KAL1410711.1"/>
    <property type="molecule type" value="Genomic_DNA"/>
</dbReference>
<proteinExistence type="predicted"/>
<accession>A0ABR3Q7J9</accession>